<name>A0A0V1GEZ9_TRIPS</name>
<dbReference type="AlphaFoldDB" id="A0A0V1GEZ9"/>
<evidence type="ECO:0000313" key="2">
    <source>
        <dbReference type="Proteomes" id="UP000054826"/>
    </source>
</evidence>
<organism evidence="1 2">
    <name type="scientific">Trichinella pseudospiralis</name>
    <name type="common">Parasitic roundworm</name>
    <dbReference type="NCBI Taxonomy" id="6337"/>
    <lineage>
        <taxon>Eukaryota</taxon>
        <taxon>Metazoa</taxon>
        <taxon>Ecdysozoa</taxon>
        <taxon>Nematoda</taxon>
        <taxon>Enoplea</taxon>
        <taxon>Dorylaimia</taxon>
        <taxon>Trichinellida</taxon>
        <taxon>Trichinellidae</taxon>
        <taxon>Trichinella</taxon>
    </lineage>
</organism>
<dbReference type="Proteomes" id="UP000054826">
    <property type="component" value="Unassembled WGS sequence"/>
</dbReference>
<dbReference type="EMBL" id="JYDV01003133">
    <property type="protein sequence ID" value="KRY96790.1"/>
    <property type="molecule type" value="Genomic_DNA"/>
</dbReference>
<proteinExistence type="predicted"/>
<sequence>MKCLIHLSGQRTKYVLEWSILVLRHKKEKLFLTGFLFLELEVGLMVNDYLHLLQKPDVIHFRVK</sequence>
<evidence type="ECO:0000313" key="1">
    <source>
        <dbReference type="EMBL" id="KRY96790.1"/>
    </source>
</evidence>
<reference evidence="1 2" key="1">
    <citation type="submission" date="2015-01" db="EMBL/GenBank/DDBJ databases">
        <title>Evolution of Trichinella species and genotypes.</title>
        <authorList>
            <person name="Korhonen P.K."/>
            <person name="Edoardo P."/>
            <person name="Giuseppe L.R."/>
            <person name="Gasser R.B."/>
        </authorList>
    </citation>
    <scope>NUCLEOTIDE SEQUENCE [LARGE SCALE GENOMIC DNA]</scope>
    <source>
        <strain evidence="1">ISS176</strain>
    </source>
</reference>
<comment type="caution">
    <text evidence="1">The sequence shown here is derived from an EMBL/GenBank/DDBJ whole genome shotgun (WGS) entry which is preliminary data.</text>
</comment>
<gene>
    <name evidence="1" type="ORF">T4C_7054</name>
</gene>
<protein>
    <submittedName>
        <fullName evidence="1">Uncharacterized protein</fullName>
    </submittedName>
</protein>
<accession>A0A0V1GEZ9</accession>